<dbReference type="RefSeq" id="WP_369719726.1">
    <property type="nucleotide sequence ID" value="NZ_CP165734.1"/>
</dbReference>
<gene>
    <name evidence="1" type="ORF">AB8Z38_20915</name>
</gene>
<name>A0AB39XDS2_9BRAD</name>
<sequence>MPDPIVAKEFGGVTLMTLYRWTMDPTLGFPPPIKIRNKNYRSRCALEQFKARLMRTAVTRRVEA</sequence>
<dbReference type="AlphaFoldDB" id="A0AB39XDS2"/>
<dbReference type="EMBL" id="CP165734">
    <property type="protein sequence ID" value="XDV55271.1"/>
    <property type="molecule type" value="Genomic_DNA"/>
</dbReference>
<proteinExistence type="predicted"/>
<evidence type="ECO:0000313" key="1">
    <source>
        <dbReference type="EMBL" id="XDV55271.1"/>
    </source>
</evidence>
<organism evidence="1">
    <name type="scientific">Bradyrhizobium sp. LLZ17</name>
    <dbReference type="NCBI Taxonomy" id="3239388"/>
    <lineage>
        <taxon>Bacteria</taxon>
        <taxon>Pseudomonadati</taxon>
        <taxon>Pseudomonadota</taxon>
        <taxon>Alphaproteobacteria</taxon>
        <taxon>Hyphomicrobiales</taxon>
        <taxon>Nitrobacteraceae</taxon>
        <taxon>Bradyrhizobium</taxon>
    </lineage>
</organism>
<reference evidence="1" key="1">
    <citation type="submission" date="2024-08" db="EMBL/GenBank/DDBJ databases">
        <authorList>
            <person name="Chaddad Z."/>
            <person name="Lamrabet M."/>
            <person name="Bouhnik O."/>
            <person name="Alami S."/>
            <person name="Wipf D."/>
            <person name="Courty P.E."/>
            <person name="Missbah El Idrissi M."/>
        </authorList>
    </citation>
    <scope>NUCLEOTIDE SEQUENCE</scope>
    <source>
        <strain evidence="1">LLZ17</strain>
    </source>
</reference>
<accession>A0AB39XDS2</accession>
<protein>
    <submittedName>
        <fullName evidence="1">Uncharacterized protein</fullName>
    </submittedName>
</protein>